<accession>A0A9Q0CZR8</accession>
<sequence length="357" mass="40304">MLTHFLALFLLVVTGGSAHNFIINQPSPLIHSFPVGSPITSPHIRLRDGRHLAYREYGVPKEKAKYKIVVVHGFNSSKNETFPVSKDLVQELGICFVAFDRAGYGDSDPHPTRTVRSESMDIDELAHQLKLGPKFYLIGTSMGGYSAYSCLKYIPQRLSGVVLLVPGVNYWWPSLPADVSESAFKKLSIMNQQSFWVAHNLPFLFCGWMKQNFFKTSPAITGIGVPETTCKPDLEIINQNQSPVNGTDAVERKSTNDAVYESLCRDVMVVFSNWEFDPLQMENPFPNEEASVHLWSNVQDEMCQIEIQRHVAKKLPWVRYHETPYGGHNFFNNDGWGDKIIKTLLLGDGEVNTRVHT</sequence>
<feature type="signal peptide" evidence="1">
    <location>
        <begin position="1"/>
        <end position="18"/>
    </location>
</feature>
<dbReference type="PANTHER" id="PTHR45763">
    <property type="entry name" value="HYDROLASE, ALPHA/BETA FOLD FAMILY PROTEIN, EXPRESSED-RELATED"/>
    <property type="match status" value="1"/>
</dbReference>
<dbReference type="FunFam" id="3.40.50.1820:FF:000270">
    <property type="entry name" value="Alpha/beta-Hydrolases superfamily protein"/>
    <property type="match status" value="1"/>
</dbReference>
<protein>
    <recommendedName>
        <fullName evidence="2">Serine aminopeptidase S33 domain-containing protein</fullName>
    </recommendedName>
</protein>
<evidence type="ECO:0000256" key="1">
    <source>
        <dbReference type="SAM" id="SignalP"/>
    </source>
</evidence>
<keyword evidence="1" id="KW-0732">Signal</keyword>
<keyword evidence="4" id="KW-1185">Reference proteome</keyword>
<evidence type="ECO:0000259" key="2">
    <source>
        <dbReference type="Pfam" id="PF12146"/>
    </source>
</evidence>
<proteinExistence type="predicted"/>
<dbReference type="SUPFAM" id="SSF53474">
    <property type="entry name" value="alpha/beta-Hydrolases"/>
    <property type="match status" value="1"/>
</dbReference>
<dbReference type="Pfam" id="PF12146">
    <property type="entry name" value="Hydrolase_4"/>
    <property type="match status" value="1"/>
</dbReference>
<dbReference type="InterPro" id="IPR029058">
    <property type="entry name" value="AB_hydrolase_fold"/>
</dbReference>
<feature type="domain" description="Serine aminopeptidase S33" evidence="2">
    <location>
        <begin position="63"/>
        <end position="188"/>
    </location>
</feature>
<dbReference type="Proteomes" id="UP001151287">
    <property type="component" value="Unassembled WGS sequence"/>
</dbReference>
<dbReference type="PANTHER" id="PTHR45763:SF49">
    <property type="entry name" value="OS01G0859200 PROTEIN"/>
    <property type="match status" value="1"/>
</dbReference>
<evidence type="ECO:0000313" key="3">
    <source>
        <dbReference type="EMBL" id="KAJ1703146.1"/>
    </source>
</evidence>
<reference evidence="3" key="1">
    <citation type="journal article" date="2022" name="Cell">
        <title>Repeat-based holocentromeres influence genome architecture and karyotype evolution.</title>
        <authorList>
            <person name="Hofstatter P.G."/>
            <person name="Thangavel G."/>
            <person name="Lux T."/>
            <person name="Neumann P."/>
            <person name="Vondrak T."/>
            <person name="Novak P."/>
            <person name="Zhang M."/>
            <person name="Costa L."/>
            <person name="Castellani M."/>
            <person name="Scott A."/>
            <person name="Toegelov H."/>
            <person name="Fuchs J."/>
            <person name="Mata-Sucre Y."/>
            <person name="Dias Y."/>
            <person name="Vanzela A.L.L."/>
            <person name="Huettel B."/>
            <person name="Almeida C.C.S."/>
            <person name="Simkova H."/>
            <person name="Souza G."/>
            <person name="Pedrosa-Harand A."/>
            <person name="Macas J."/>
            <person name="Mayer K.F.X."/>
            <person name="Houben A."/>
            <person name="Marques A."/>
        </authorList>
    </citation>
    <scope>NUCLEOTIDE SEQUENCE</scope>
    <source>
        <strain evidence="3">RhyBre1mFocal</strain>
    </source>
</reference>
<comment type="caution">
    <text evidence="3">The sequence shown here is derived from an EMBL/GenBank/DDBJ whole genome shotgun (WGS) entry which is preliminary data.</text>
</comment>
<dbReference type="AlphaFoldDB" id="A0A9Q0CZR8"/>
<dbReference type="OrthoDB" id="294702at2759"/>
<dbReference type="InterPro" id="IPR022742">
    <property type="entry name" value="Hydrolase_4"/>
</dbReference>
<evidence type="ECO:0000313" key="4">
    <source>
        <dbReference type="Proteomes" id="UP001151287"/>
    </source>
</evidence>
<gene>
    <name evidence="3" type="ORF">LUZ63_002925</name>
</gene>
<name>A0A9Q0CZR8_9POAL</name>
<dbReference type="Gene3D" id="3.40.50.1820">
    <property type="entry name" value="alpha/beta hydrolase"/>
    <property type="match status" value="1"/>
</dbReference>
<dbReference type="EMBL" id="JAMQYH010000001">
    <property type="protein sequence ID" value="KAJ1703146.1"/>
    <property type="molecule type" value="Genomic_DNA"/>
</dbReference>
<feature type="chain" id="PRO_5040325885" description="Serine aminopeptidase S33 domain-containing protein" evidence="1">
    <location>
        <begin position="19"/>
        <end position="357"/>
    </location>
</feature>
<organism evidence="3 4">
    <name type="scientific">Rhynchospora breviuscula</name>
    <dbReference type="NCBI Taxonomy" id="2022672"/>
    <lineage>
        <taxon>Eukaryota</taxon>
        <taxon>Viridiplantae</taxon>
        <taxon>Streptophyta</taxon>
        <taxon>Embryophyta</taxon>
        <taxon>Tracheophyta</taxon>
        <taxon>Spermatophyta</taxon>
        <taxon>Magnoliopsida</taxon>
        <taxon>Liliopsida</taxon>
        <taxon>Poales</taxon>
        <taxon>Cyperaceae</taxon>
        <taxon>Cyperoideae</taxon>
        <taxon>Rhynchosporeae</taxon>
        <taxon>Rhynchospora</taxon>
    </lineage>
</organism>